<feature type="coiled-coil region" evidence="1">
    <location>
        <begin position="205"/>
        <end position="232"/>
    </location>
</feature>
<evidence type="ECO:0000256" key="1">
    <source>
        <dbReference type="SAM" id="Coils"/>
    </source>
</evidence>
<dbReference type="PIRSF" id="PIRSF029215">
    <property type="entry name" value="UCP029215"/>
    <property type="match status" value="1"/>
</dbReference>
<name>A0A5C7J5D8_9BACT</name>
<dbReference type="EMBL" id="SSDS01000065">
    <property type="protein sequence ID" value="TXG76761.1"/>
    <property type="molecule type" value="Genomic_DNA"/>
</dbReference>
<keyword evidence="1" id="KW-0175">Coiled coil</keyword>
<accession>A0A5C7J5D8</accession>
<sequence>MEVLRFDFNGSSGEMKRTSQGFLRVNARLTKAGIFSYENGREYRSPDEVFREDSLESLKGAPVTDLHPSEKSIDSFLTPANARQHIIGFTESVEKDGAYLKGSLIIFHEDAIKAIESGERKEISLGYKCRLEPTPGSINGEAYDAIQRDIIVNHVAIGPKGWGRAGPDCAIRTDSTLVKGHNVTETICIDGIDIALSKDSITNFLAEKKRELHEAKGRLDAMGLELEKEKQARALLEDPTALEKRVQSRLSLIEKCRSLLGQDYKLEGKSDVELKLDVISKFYPEQTLPKDDQSYVEGMFNAICGIQASRNDSLTSTRQAIHHQDHSIATNAYEKWLEQSAKLWSVPLTGSLRS</sequence>
<reference evidence="2 3" key="1">
    <citation type="submission" date="2018-09" db="EMBL/GenBank/DDBJ databases">
        <title>Metagenome Assembled Genomes from an Advanced Water Purification Facility.</title>
        <authorList>
            <person name="Stamps B.W."/>
            <person name="Spear J.R."/>
        </authorList>
    </citation>
    <scope>NUCLEOTIDE SEQUENCE [LARGE SCALE GENOMIC DNA]</scope>
    <source>
        <strain evidence="2">Bin_63_2</strain>
    </source>
</reference>
<dbReference type="InterPro" id="IPR016913">
    <property type="entry name" value="UCP029215"/>
</dbReference>
<organism evidence="2 3">
    <name type="scientific">Candidatus Dojkabacteria bacterium</name>
    <dbReference type="NCBI Taxonomy" id="2099670"/>
    <lineage>
        <taxon>Bacteria</taxon>
        <taxon>Candidatus Dojkabacteria</taxon>
    </lineage>
</organism>
<dbReference type="Proteomes" id="UP000321026">
    <property type="component" value="Unassembled WGS sequence"/>
</dbReference>
<dbReference type="Pfam" id="PF09979">
    <property type="entry name" value="DUF2213"/>
    <property type="match status" value="1"/>
</dbReference>
<protein>
    <submittedName>
        <fullName evidence="2">DUF2213 domain-containing protein</fullName>
    </submittedName>
</protein>
<evidence type="ECO:0000313" key="2">
    <source>
        <dbReference type="EMBL" id="TXG76761.1"/>
    </source>
</evidence>
<evidence type="ECO:0000313" key="3">
    <source>
        <dbReference type="Proteomes" id="UP000321026"/>
    </source>
</evidence>
<dbReference type="AlphaFoldDB" id="A0A5C7J5D8"/>
<proteinExistence type="predicted"/>
<comment type="caution">
    <text evidence="2">The sequence shown here is derived from an EMBL/GenBank/DDBJ whole genome shotgun (WGS) entry which is preliminary data.</text>
</comment>
<gene>
    <name evidence="2" type="ORF">E6Q11_04125</name>
</gene>